<accession>G5SRL2</accession>
<organism evidence="2 3">
    <name type="scientific">Paraprevotella clara YIT 11840</name>
    <dbReference type="NCBI Taxonomy" id="762968"/>
    <lineage>
        <taxon>Bacteria</taxon>
        <taxon>Pseudomonadati</taxon>
        <taxon>Bacteroidota</taxon>
        <taxon>Bacteroidia</taxon>
        <taxon>Bacteroidales</taxon>
        <taxon>Prevotellaceae</taxon>
        <taxon>Paraprevotella</taxon>
    </lineage>
</organism>
<dbReference type="STRING" id="762968.HMPREF9441_02004"/>
<keyword evidence="1" id="KW-0732">Signal</keyword>
<proteinExistence type="predicted"/>
<gene>
    <name evidence="2" type="ORF">HMPREF9441_02004</name>
</gene>
<feature type="signal peptide" evidence="1">
    <location>
        <begin position="1"/>
        <end position="22"/>
    </location>
</feature>
<dbReference type="PATRIC" id="fig|762968.3.peg.1788"/>
<dbReference type="GeneID" id="93557473"/>
<dbReference type="EMBL" id="AFFY01000025">
    <property type="protein sequence ID" value="EHH00004.1"/>
    <property type="molecule type" value="Genomic_DNA"/>
</dbReference>
<dbReference type="HOGENOM" id="CLU_590072_0_0_10"/>
<dbReference type="PROSITE" id="PS51257">
    <property type="entry name" value="PROKAR_LIPOPROTEIN"/>
    <property type="match status" value="1"/>
</dbReference>
<sequence length="466" mass="49839">MRKLFFASALVAGMGMLGSCSNDDVAVTNGTPGVGNGNGLVPVELALNGPSVTVEKRGIGTVGDIEGEEANKWQGEKLYLLMMQRSKSDQAQTNPWGFTTWTYQSAAASGEDDPNIDDTEYDGTTPEHTNPTATIVNFPNVEVTAPTNVASGALSLTEETSPKYYPDEGIHDFFAYNIDDAATIYTNPAWKTNKTDVSANTDFMVRDSLVEGQVKMKYVWFKIDGSQDLMTGVATNEGEEDEVGKNLGFSAQTARAGIKPAINMQHLLTRFTFTVQAAAESAVGLKVTNIAVKSKTTGKMIVAYDLADGVFKPEKMLEWTLPVGSEPATEEPVKLDLKSRTGANTDVTALEAVTIQEGTGSPDKTYEKQPIGHALMVAPGESEYTMYITIEQTFEENDPDHDAVGSVTLEKAIDLTKGGTAEGAIAEAGSSYAVNVKVYGMAKVEVDATLTGWKDGGDLEVDTNVN</sequence>
<name>G5SRL2_9BACT</name>
<comment type="caution">
    <text evidence="2">The sequence shown here is derived from an EMBL/GenBank/DDBJ whole genome shotgun (WGS) entry which is preliminary data.</text>
</comment>
<dbReference type="AlphaFoldDB" id="G5SRL2"/>
<reference evidence="2 3" key="1">
    <citation type="submission" date="2011-03" db="EMBL/GenBank/DDBJ databases">
        <authorList>
            <person name="Weinstock G."/>
            <person name="Sodergren E."/>
            <person name="Clifton S."/>
            <person name="Fulton L."/>
            <person name="Fulton B."/>
            <person name="Courtney L."/>
            <person name="Fronick C."/>
            <person name="Harrison M."/>
            <person name="Strong C."/>
            <person name="Farmer C."/>
            <person name="Delahaunty K."/>
            <person name="Markovic C."/>
            <person name="Hall O."/>
            <person name="Minx P."/>
            <person name="Tomlinson C."/>
            <person name="Mitreva M."/>
            <person name="Hou S."/>
            <person name="Chen J."/>
            <person name="Wollam A."/>
            <person name="Pepin K.H."/>
            <person name="Johnson M."/>
            <person name="Bhonagiri V."/>
            <person name="Zhang X."/>
            <person name="Suruliraj S."/>
            <person name="Warren W."/>
            <person name="Chinwalla A."/>
            <person name="Mardis E.R."/>
            <person name="Wilson R.K."/>
        </authorList>
    </citation>
    <scope>NUCLEOTIDE SEQUENCE [LARGE SCALE GENOMIC DNA]</scope>
    <source>
        <strain evidence="2 3">YIT 11840</strain>
    </source>
</reference>
<dbReference type="RefSeq" id="WP_008620214.1">
    <property type="nucleotide sequence ID" value="NZ_JH376599.1"/>
</dbReference>
<dbReference type="OrthoDB" id="1071606at2"/>
<dbReference type="eggNOG" id="ENOG503423U">
    <property type="taxonomic scope" value="Bacteria"/>
</dbReference>
<feature type="chain" id="PRO_5003484191" description="Fimbrillin family protein" evidence="1">
    <location>
        <begin position="23"/>
        <end position="466"/>
    </location>
</feature>
<evidence type="ECO:0000313" key="2">
    <source>
        <dbReference type="EMBL" id="EHH00004.1"/>
    </source>
</evidence>
<evidence type="ECO:0000256" key="1">
    <source>
        <dbReference type="SAM" id="SignalP"/>
    </source>
</evidence>
<evidence type="ECO:0000313" key="3">
    <source>
        <dbReference type="Proteomes" id="UP000003598"/>
    </source>
</evidence>
<keyword evidence="3" id="KW-1185">Reference proteome</keyword>
<evidence type="ECO:0008006" key="4">
    <source>
        <dbReference type="Google" id="ProtNLM"/>
    </source>
</evidence>
<dbReference type="Proteomes" id="UP000003598">
    <property type="component" value="Unassembled WGS sequence"/>
</dbReference>
<protein>
    <recommendedName>
        <fullName evidence="4">Fimbrillin family protein</fullName>
    </recommendedName>
</protein>